<gene>
    <name evidence="1" type="ORF">MKW94_026970</name>
</gene>
<dbReference type="EMBL" id="JAJJMA010335987">
    <property type="protein sequence ID" value="MCL7051212.1"/>
    <property type="molecule type" value="Genomic_DNA"/>
</dbReference>
<name>A0AA41W197_PAPNU</name>
<dbReference type="InterPro" id="IPR011989">
    <property type="entry name" value="ARM-like"/>
</dbReference>
<reference evidence="1" key="1">
    <citation type="submission" date="2022-03" db="EMBL/GenBank/DDBJ databases">
        <title>A functionally conserved STORR gene fusion in Papaver species that diverged 16.8 million years ago.</title>
        <authorList>
            <person name="Catania T."/>
        </authorList>
    </citation>
    <scope>NUCLEOTIDE SEQUENCE</scope>
    <source>
        <strain evidence="1">S-191538</strain>
    </source>
</reference>
<dbReference type="Gene3D" id="1.25.10.10">
    <property type="entry name" value="Leucine-rich Repeat Variant"/>
    <property type="match status" value="1"/>
</dbReference>
<protein>
    <submittedName>
        <fullName evidence="1">Uncharacterized protein</fullName>
    </submittedName>
</protein>
<evidence type="ECO:0000313" key="1">
    <source>
        <dbReference type="EMBL" id="MCL7051212.1"/>
    </source>
</evidence>
<organism evidence="1 2">
    <name type="scientific">Papaver nudicaule</name>
    <name type="common">Iceland poppy</name>
    <dbReference type="NCBI Taxonomy" id="74823"/>
    <lineage>
        <taxon>Eukaryota</taxon>
        <taxon>Viridiplantae</taxon>
        <taxon>Streptophyta</taxon>
        <taxon>Embryophyta</taxon>
        <taxon>Tracheophyta</taxon>
        <taxon>Spermatophyta</taxon>
        <taxon>Magnoliopsida</taxon>
        <taxon>Ranunculales</taxon>
        <taxon>Papaveraceae</taxon>
        <taxon>Papaveroideae</taxon>
        <taxon>Papaver</taxon>
    </lineage>
</organism>
<accession>A0AA41W197</accession>
<dbReference type="Proteomes" id="UP001177140">
    <property type="component" value="Unassembled WGS sequence"/>
</dbReference>
<proteinExistence type="predicted"/>
<sequence length="71" mass="7852">MEPLLFNLTSEPDVIVRTEVLGVVSLRNICLIKHHKPGVIAVRQENGYGALMEALGSNNVRKSPSTWFTTC</sequence>
<keyword evidence="2" id="KW-1185">Reference proteome</keyword>
<evidence type="ECO:0000313" key="2">
    <source>
        <dbReference type="Proteomes" id="UP001177140"/>
    </source>
</evidence>
<comment type="caution">
    <text evidence="1">The sequence shown here is derived from an EMBL/GenBank/DDBJ whole genome shotgun (WGS) entry which is preliminary data.</text>
</comment>
<dbReference type="AlphaFoldDB" id="A0AA41W197"/>